<comment type="caution">
    <text evidence="5">The sequence shown here is derived from an EMBL/GenBank/DDBJ whole genome shotgun (WGS) entry which is preliminary data.</text>
</comment>
<accession>A0A371X045</accession>
<evidence type="ECO:0000313" key="6">
    <source>
        <dbReference type="Proteomes" id="UP000264310"/>
    </source>
</evidence>
<dbReference type="EMBL" id="QURL01000006">
    <property type="protein sequence ID" value="RFC62610.1"/>
    <property type="molecule type" value="Genomic_DNA"/>
</dbReference>
<organism evidence="5 6">
    <name type="scientific">Fulvimarina endophytica</name>
    <dbReference type="NCBI Taxonomy" id="2293836"/>
    <lineage>
        <taxon>Bacteria</taxon>
        <taxon>Pseudomonadati</taxon>
        <taxon>Pseudomonadota</taxon>
        <taxon>Alphaproteobacteria</taxon>
        <taxon>Hyphomicrobiales</taxon>
        <taxon>Aurantimonadaceae</taxon>
        <taxon>Fulvimarina</taxon>
    </lineage>
</organism>
<dbReference type="GO" id="GO:0005509">
    <property type="term" value="F:calcium ion binding"/>
    <property type="evidence" value="ECO:0007669"/>
    <property type="project" value="TreeGrafter"/>
</dbReference>
<feature type="binding site" evidence="3">
    <location>
        <position position="18"/>
    </location>
    <ligand>
        <name>a divalent metal cation</name>
        <dbReference type="ChEBI" id="CHEBI:60240"/>
    </ligand>
</feature>
<keyword evidence="3" id="KW-0862">Zinc</keyword>
<dbReference type="AlphaFoldDB" id="A0A371X045"/>
<dbReference type="Proteomes" id="UP000264310">
    <property type="component" value="Unassembled WGS sequence"/>
</dbReference>
<dbReference type="InterPro" id="IPR011042">
    <property type="entry name" value="6-blade_b-propeller_TolB-like"/>
</dbReference>
<feature type="binding site" evidence="3">
    <location>
        <position position="101"/>
    </location>
    <ligand>
        <name>substrate</name>
    </ligand>
</feature>
<dbReference type="InterPro" id="IPR013658">
    <property type="entry name" value="SGL"/>
</dbReference>
<dbReference type="Gene3D" id="2.120.10.30">
    <property type="entry name" value="TolB, C-terminal domain"/>
    <property type="match status" value="1"/>
</dbReference>
<comment type="cofactor">
    <cofactor evidence="3">
        <name>Zn(2+)</name>
        <dbReference type="ChEBI" id="CHEBI:29105"/>
    </cofactor>
    <text evidence="3">Binds 1 divalent metal cation per subunit.</text>
</comment>
<evidence type="ECO:0000256" key="2">
    <source>
        <dbReference type="PIRSR" id="PIRSR605511-1"/>
    </source>
</evidence>
<dbReference type="GO" id="GO:0004341">
    <property type="term" value="F:gluconolactonase activity"/>
    <property type="evidence" value="ECO:0007669"/>
    <property type="project" value="TreeGrafter"/>
</dbReference>
<evidence type="ECO:0000256" key="3">
    <source>
        <dbReference type="PIRSR" id="PIRSR605511-2"/>
    </source>
</evidence>
<feature type="binding site" evidence="3">
    <location>
        <position position="103"/>
    </location>
    <ligand>
        <name>substrate</name>
    </ligand>
</feature>
<feature type="binding site" evidence="3">
    <location>
        <position position="199"/>
    </location>
    <ligand>
        <name>a divalent metal cation</name>
        <dbReference type="ChEBI" id="CHEBI:60240"/>
    </ligand>
</feature>
<protein>
    <submittedName>
        <fullName evidence="5">SMP-30/gluconolactonase/LRE family protein</fullName>
    </submittedName>
</protein>
<dbReference type="Pfam" id="PF08450">
    <property type="entry name" value="SGL"/>
    <property type="match status" value="1"/>
</dbReference>
<dbReference type="GO" id="GO:0019853">
    <property type="term" value="P:L-ascorbic acid biosynthetic process"/>
    <property type="evidence" value="ECO:0007669"/>
    <property type="project" value="TreeGrafter"/>
</dbReference>
<dbReference type="PANTHER" id="PTHR10907:SF47">
    <property type="entry name" value="REGUCALCIN"/>
    <property type="match status" value="1"/>
</dbReference>
<evidence type="ECO:0000313" key="5">
    <source>
        <dbReference type="EMBL" id="RFC62610.1"/>
    </source>
</evidence>
<reference evidence="5 6" key="1">
    <citation type="submission" date="2018-08" db="EMBL/GenBank/DDBJ databases">
        <title>Fulvimarina sp. 85, whole genome shotgun sequence.</title>
        <authorList>
            <person name="Tuo L."/>
        </authorList>
    </citation>
    <scope>NUCLEOTIDE SEQUENCE [LARGE SCALE GENOMIC DNA]</scope>
    <source>
        <strain evidence="5 6">85</strain>
    </source>
</reference>
<evidence type="ECO:0000259" key="4">
    <source>
        <dbReference type="Pfam" id="PF08450"/>
    </source>
</evidence>
<dbReference type="PANTHER" id="PTHR10907">
    <property type="entry name" value="REGUCALCIN"/>
    <property type="match status" value="1"/>
</dbReference>
<feature type="active site" description="Proton donor/acceptor" evidence="2">
    <location>
        <position position="199"/>
    </location>
</feature>
<dbReference type="OrthoDB" id="2633250at2"/>
<dbReference type="InterPro" id="IPR005511">
    <property type="entry name" value="SMP-30"/>
</dbReference>
<dbReference type="PRINTS" id="PR01790">
    <property type="entry name" value="SMP30FAMILY"/>
</dbReference>
<feature type="domain" description="SMP-30/Gluconolactonase/LRE-like region" evidence="4">
    <location>
        <begin position="16"/>
        <end position="257"/>
    </location>
</feature>
<sequence>MADETITILDRRRLELGEGPSYDALTDTVHWIDILGRTLYEMPMETRRIAAHPLPRMASEIHGVDEHRQIMAMDDGLYLRDRASGALELHLPLEADDPQTRSNDGNVHPSGALWIGTMGRRAETGAGAIYHYRKGRITKLFGNISIPNGICFSPDGATGYFCDTATNHLLRVAVDPLTGLPTGEPNPFHDQTGQSGHHDGACTASDGTIFIASWGGRAVLVLSPEGEVVRRIDVPASQPTCPAFIGRRADRMILTTAWEHMTPDEISLDEQAGMTFLLNPGVLGVGLPHVEIA</sequence>
<gene>
    <name evidence="5" type="ORF">DYI37_15330</name>
</gene>
<keyword evidence="3" id="KW-0479">Metal-binding</keyword>
<feature type="binding site" evidence="3">
    <location>
        <position position="148"/>
    </location>
    <ligand>
        <name>a divalent metal cation</name>
        <dbReference type="ChEBI" id="CHEBI:60240"/>
    </ligand>
</feature>
<dbReference type="RefSeq" id="WP_116684134.1">
    <property type="nucleotide sequence ID" value="NZ_QURL01000006.1"/>
</dbReference>
<proteinExistence type="inferred from homology"/>
<dbReference type="SUPFAM" id="SSF63829">
    <property type="entry name" value="Calcium-dependent phosphotriesterase"/>
    <property type="match status" value="1"/>
</dbReference>
<evidence type="ECO:0000256" key="1">
    <source>
        <dbReference type="ARBA" id="ARBA00008853"/>
    </source>
</evidence>
<keyword evidence="6" id="KW-1185">Reference proteome</keyword>
<name>A0A371X045_9HYPH</name>
<comment type="similarity">
    <text evidence="1">Belongs to the SMP-30/CGR1 family.</text>
</comment>